<evidence type="ECO:0000313" key="3">
    <source>
        <dbReference type="EMBL" id="RNF39608.1"/>
    </source>
</evidence>
<gene>
    <name evidence="3" type="ORF">EEX84_09050</name>
</gene>
<evidence type="ECO:0000313" key="4">
    <source>
        <dbReference type="Proteomes" id="UP000275473"/>
    </source>
</evidence>
<feature type="domain" description="SLH" evidence="2">
    <location>
        <begin position="147"/>
        <end position="210"/>
    </location>
</feature>
<dbReference type="EMBL" id="RIAX01000005">
    <property type="protein sequence ID" value="RNF39608.1"/>
    <property type="molecule type" value="Genomic_DNA"/>
</dbReference>
<accession>A0A3M8P7E2</accession>
<reference evidence="3 4" key="1">
    <citation type="journal article" date="2018" name="Int. J. Syst. Evol. Microbiol.">
        <title>Planococcus salinus sp. nov., a moderately halophilic bacterium isolated from a saline-alkali soil.</title>
        <authorList>
            <person name="Gan L."/>
        </authorList>
    </citation>
    <scope>NUCLEOTIDE SEQUENCE [LARGE SCALE GENOMIC DNA]</scope>
    <source>
        <strain evidence="3 4">LCB217</strain>
    </source>
</reference>
<name>A0A3M8P7E2_9BACL</name>
<sequence length="430" mass="48340">MNFCTNQLIKKVFLSSVLLAFLFSSISVTAANTNFTDVSDRYLESVEYLSENGLANGISKTQFGVGKQIKRGDAAIILANALELSEDAPGSGFIDVPDRGVKAINALKHAGVINGKSASNFGFNDNLKRGEIALMLTKASAYNLQGDVKNLTFTDVNNRYQKAVAALVNHKVTSGKTLTRFGTDDLITRGEYAVFIYRAEMIDEGIPFETGVPSALEIFKLIQQAEQNATDSFGDAFVETYEGYAFNKSFQDITEGLDTHYTKDFISNELKGVYDNPILILETLYAFPFTEIPTDKYYIEESNEKIEVYYEGVFYEEPTVYHYTLVLEDNLWKIDLQESFLTPEEAELAVRMVEEIYSESVYVETSLGMEEKFDDYINTILNGNEYSIQVYVLNEYSTGTLGWYTVDPRSSVVSRYEVTTNEYIEIGTPY</sequence>
<evidence type="ECO:0000259" key="2">
    <source>
        <dbReference type="PROSITE" id="PS51272"/>
    </source>
</evidence>
<proteinExistence type="predicted"/>
<protein>
    <submittedName>
        <fullName evidence="3">S-layer homology domain-containing protein</fullName>
    </submittedName>
</protein>
<keyword evidence="4" id="KW-1185">Reference proteome</keyword>
<organism evidence="3 4">
    <name type="scientific">Planococcus salinus</name>
    <dbReference type="NCBI Taxonomy" id="1848460"/>
    <lineage>
        <taxon>Bacteria</taxon>
        <taxon>Bacillati</taxon>
        <taxon>Bacillota</taxon>
        <taxon>Bacilli</taxon>
        <taxon>Bacillales</taxon>
        <taxon>Caryophanaceae</taxon>
        <taxon>Planococcus</taxon>
    </lineage>
</organism>
<dbReference type="PROSITE" id="PS51272">
    <property type="entry name" value="SLH"/>
    <property type="match status" value="2"/>
</dbReference>
<feature type="chain" id="PRO_5018338500" evidence="1">
    <location>
        <begin position="31"/>
        <end position="430"/>
    </location>
</feature>
<dbReference type="Proteomes" id="UP000275473">
    <property type="component" value="Unassembled WGS sequence"/>
</dbReference>
<comment type="caution">
    <text evidence="3">The sequence shown here is derived from an EMBL/GenBank/DDBJ whole genome shotgun (WGS) entry which is preliminary data.</text>
</comment>
<feature type="domain" description="SLH" evidence="2">
    <location>
        <begin position="29"/>
        <end position="92"/>
    </location>
</feature>
<dbReference type="RefSeq" id="WP_123165308.1">
    <property type="nucleotide sequence ID" value="NZ_RIAX01000005.1"/>
</dbReference>
<feature type="signal peptide" evidence="1">
    <location>
        <begin position="1"/>
        <end position="30"/>
    </location>
</feature>
<evidence type="ECO:0000256" key="1">
    <source>
        <dbReference type="SAM" id="SignalP"/>
    </source>
</evidence>
<dbReference type="InterPro" id="IPR001119">
    <property type="entry name" value="SLH_dom"/>
</dbReference>
<dbReference type="AlphaFoldDB" id="A0A3M8P7E2"/>
<dbReference type="OrthoDB" id="2776339at2"/>
<dbReference type="Pfam" id="PF00395">
    <property type="entry name" value="SLH"/>
    <property type="match status" value="3"/>
</dbReference>
<keyword evidence="1" id="KW-0732">Signal</keyword>